<protein>
    <recommendedName>
        <fullName evidence="5">Ig-like domain-containing protein</fullName>
    </recommendedName>
</protein>
<reference evidence="6" key="1">
    <citation type="submission" date="2022-07" db="EMBL/GenBank/DDBJ databases">
        <title>Chromosome-level genome of Muraenolepis orangiensis.</title>
        <authorList>
            <person name="Kim J."/>
        </authorList>
    </citation>
    <scope>NUCLEOTIDE SEQUENCE</scope>
    <source>
        <strain evidence="6">KU_S4_2022</strain>
        <tissue evidence="6">Muscle</tissue>
    </source>
</reference>
<feature type="domain" description="Ig-like" evidence="5">
    <location>
        <begin position="188"/>
        <end position="276"/>
    </location>
</feature>
<evidence type="ECO:0000313" key="7">
    <source>
        <dbReference type="Proteomes" id="UP001148018"/>
    </source>
</evidence>
<evidence type="ECO:0000256" key="4">
    <source>
        <dbReference type="SAM" id="Phobius"/>
    </source>
</evidence>
<keyword evidence="7" id="KW-1185">Reference proteome</keyword>
<feature type="compositionally biased region" description="Polar residues" evidence="3">
    <location>
        <begin position="179"/>
        <end position="191"/>
    </location>
</feature>
<feature type="domain" description="Ig-like" evidence="5">
    <location>
        <begin position="566"/>
        <end position="662"/>
    </location>
</feature>
<feature type="region of interest" description="Disordered" evidence="3">
    <location>
        <begin position="1"/>
        <end position="192"/>
    </location>
</feature>
<dbReference type="CDD" id="cd00096">
    <property type="entry name" value="Ig"/>
    <property type="match status" value="2"/>
</dbReference>
<keyword evidence="1" id="KW-0732">Signal</keyword>
<evidence type="ECO:0000256" key="3">
    <source>
        <dbReference type="SAM" id="MobiDB-lite"/>
    </source>
</evidence>
<dbReference type="InterPro" id="IPR013783">
    <property type="entry name" value="Ig-like_fold"/>
</dbReference>
<dbReference type="EMBL" id="JANIIK010000034">
    <property type="protein sequence ID" value="KAJ3614748.1"/>
    <property type="molecule type" value="Genomic_DNA"/>
</dbReference>
<evidence type="ECO:0000256" key="1">
    <source>
        <dbReference type="ARBA" id="ARBA00022729"/>
    </source>
</evidence>
<dbReference type="OrthoDB" id="9947088at2759"/>
<dbReference type="InterPro" id="IPR050831">
    <property type="entry name" value="CEA_cell_adhesion"/>
</dbReference>
<keyword evidence="4" id="KW-0472">Membrane</keyword>
<keyword evidence="4" id="KW-1133">Transmembrane helix</keyword>
<dbReference type="InterPro" id="IPR003599">
    <property type="entry name" value="Ig_sub"/>
</dbReference>
<dbReference type="Gene3D" id="2.60.40.10">
    <property type="entry name" value="Immunoglobulins"/>
    <property type="match status" value="4"/>
</dbReference>
<dbReference type="PROSITE" id="PS50835">
    <property type="entry name" value="IG_LIKE"/>
    <property type="match status" value="4"/>
</dbReference>
<name>A0A9Q0EZM1_9TELE</name>
<dbReference type="SUPFAM" id="SSF48726">
    <property type="entry name" value="Immunoglobulin"/>
    <property type="match status" value="4"/>
</dbReference>
<dbReference type="AlphaFoldDB" id="A0A9Q0EZM1"/>
<keyword evidence="2" id="KW-0325">Glycoprotein</keyword>
<organism evidence="6 7">
    <name type="scientific">Muraenolepis orangiensis</name>
    <name type="common">Patagonian moray cod</name>
    <dbReference type="NCBI Taxonomy" id="630683"/>
    <lineage>
        <taxon>Eukaryota</taxon>
        <taxon>Metazoa</taxon>
        <taxon>Chordata</taxon>
        <taxon>Craniata</taxon>
        <taxon>Vertebrata</taxon>
        <taxon>Euteleostomi</taxon>
        <taxon>Actinopterygii</taxon>
        <taxon>Neopterygii</taxon>
        <taxon>Teleostei</taxon>
        <taxon>Neoteleostei</taxon>
        <taxon>Acanthomorphata</taxon>
        <taxon>Zeiogadaria</taxon>
        <taxon>Gadariae</taxon>
        <taxon>Gadiformes</taxon>
        <taxon>Muraenolepidoidei</taxon>
        <taxon>Muraenolepididae</taxon>
        <taxon>Muraenolepis</taxon>
    </lineage>
</organism>
<dbReference type="SMART" id="SM00408">
    <property type="entry name" value="IGc2"/>
    <property type="match status" value="4"/>
</dbReference>
<dbReference type="InterPro" id="IPR007110">
    <property type="entry name" value="Ig-like_dom"/>
</dbReference>
<gene>
    <name evidence="6" type="ORF">NHX12_018318</name>
</gene>
<dbReference type="Pfam" id="PF17736">
    <property type="entry name" value="Ig_C17orf99"/>
    <property type="match status" value="1"/>
</dbReference>
<evidence type="ECO:0000259" key="5">
    <source>
        <dbReference type="PROSITE" id="PS50835"/>
    </source>
</evidence>
<feature type="compositionally biased region" description="Basic and acidic residues" evidence="3">
    <location>
        <begin position="1"/>
        <end position="176"/>
    </location>
</feature>
<evidence type="ECO:0000256" key="2">
    <source>
        <dbReference type="ARBA" id="ARBA00023180"/>
    </source>
</evidence>
<feature type="domain" description="Ig-like" evidence="5">
    <location>
        <begin position="767"/>
        <end position="860"/>
    </location>
</feature>
<evidence type="ECO:0000313" key="6">
    <source>
        <dbReference type="EMBL" id="KAJ3614748.1"/>
    </source>
</evidence>
<dbReference type="InterPro" id="IPR040878">
    <property type="entry name" value="IL-40-like_Ig"/>
</dbReference>
<dbReference type="PANTHER" id="PTHR44427:SF5">
    <property type="entry name" value="V-SET AND IMMUNOGLOBULIN DOMAIN-CONTAINING PROTEIN 10-LIKE"/>
    <property type="match status" value="1"/>
</dbReference>
<dbReference type="InterPro" id="IPR003598">
    <property type="entry name" value="Ig_sub2"/>
</dbReference>
<keyword evidence="4" id="KW-0812">Transmembrane</keyword>
<sequence length="947" mass="106969">MEQGEKDRGEEERDGTGRERQRRGGERWNRERKTEERRREMEQGEKDRGEEERDGTGRERQRRGGERWNRERKTEERRREMEQGEKDRGEEERDGTGRERQRRGGERWERKTEERRREMEQGEKDRGEEERDGTGRERQRRGGERWNRERKTEKERRREMEQGEKDRGEEERESHLCVHQTSALSTGTRINSEPDPAVLYEGSRLVLSCDVTVGAQLSYTWFFNRTKVMPSTSTWLRPTSSKLAVERVTVLHAGVYSCMTQDWLNENRSSSSQVMQVHVKVHLSQPRIAFSISKEADGYGGHVTCWTSRGSPPATFYLLLDGKEVTSVEATKSTLAKFPVAMVPGQDMGMAECLVKNEVQELKSRSLTLVVVLVGGHVQVEVEYLYGADSKMAAAQLHCLPSQGTFPSFSWLLNNSSLPVKADPWTHGESWSPRYAFVDGGRVLVLTKTRGGESGSYRCRVRDSFDDSSAWFESPDVQVRMIGPPRLYGPSVALDEDIVEFGCEVLRFPPVQILLQVFKQGDRSNVLAESTLDGGVVDFPMLISYTTHEGFLECVASVQNNSGIRPTVSQRHYLKVVVPVKGVSLEVQSGAVEIFEGKMLSLRCNVASGNHISFSWLLGDQPLPASHKEQLFINRTTTHHSGRYSCVARNQLNDTEGSSAASPGLLITVREFVSSPDISYTVLKQNSQNYFASVTCRSSRGTPPITFSVYNRTTLIAKVTSQGQHATFSLPLVLNRHLGWLQCQADNGDRIVYSRSIALQVESVDGPVTMPYEYGTGDDFSVTNVQFCCRAAKGTHLRFQWFLNSTLLDQDTRSFYTVLHRPDQRSVLLLPVDKRSTGTYHCQVSDVFDNTTAIQSEKMYLDKEVLNGLSPVVVAVVFSCFGLLLTCVFTCCCTGVIFRRSLDGVKSIPPVQMDSMVLAYQDDLDVEEYREDPDVLTAAGLIDSDRV</sequence>
<dbReference type="InterPro" id="IPR036179">
    <property type="entry name" value="Ig-like_dom_sf"/>
</dbReference>
<dbReference type="PANTHER" id="PTHR44427">
    <property type="entry name" value="CARCINOEMBRYONIC ANTIGEN-RELATED CELL ADHESION MOLECULE 19"/>
    <property type="match status" value="1"/>
</dbReference>
<feature type="domain" description="Ig-like" evidence="5">
    <location>
        <begin position="387"/>
        <end position="478"/>
    </location>
</feature>
<dbReference type="Pfam" id="PF13927">
    <property type="entry name" value="Ig_3"/>
    <property type="match status" value="1"/>
</dbReference>
<feature type="transmembrane region" description="Helical" evidence="4">
    <location>
        <begin position="872"/>
        <end position="898"/>
    </location>
</feature>
<accession>A0A9Q0EZM1</accession>
<dbReference type="Pfam" id="PF13895">
    <property type="entry name" value="Ig_2"/>
    <property type="match status" value="1"/>
</dbReference>
<dbReference type="SMART" id="SM00409">
    <property type="entry name" value="IG"/>
    <property type="match status" value="4"/>
</dbReference>
<dbReference type="Proteomes" id="UP001148018">
    <property type="component" value="Unassembled WGS sequence"/>
</dbReference>
<comment type="caution">
    <text evidence="6">The sequence shown here is derived from an EMBL/GenBank/DDBJ whole genome shotgun (WGS) entry which is preliminary data.</text>
</comment>
<proteinExistence type="predicted"/>